<comment type="subcellular location">
    <subcellularLocation>
        <location evidence="1">Periplasm</location>
    </subcellularLocation>
</comment>
<evidence type="ECO:0000313" key="5">
    <source>
        <dbReference type="EMBL" id="GLC62969.1"/>
    </source>
</evidence>
<name>A0A9W6FB22_9CHLO</name>
<sequence>MQGLYNEGELMIQPAKRFMDSDICAVHDDECSIEVKGTLSTEEVRRVVANPQDVPDEERDHVFNIRMNIDGYGLYCLGKTPELRMIADWGATGAVIINHPAEFEKRLLCAVEQEFPGARSYFADVTYLDPYSPPSGIPNVATTKHFRTQPRMRPRSRVKLATALCVFMAQADADIIWGTSEQSMTAFLETYTSFSSDQVQPIYLRPAIIAVKAGNPKGITGFDDLLADGVKIVVTEGAGVGNTSGTGVWEDIAGRTGNLDDVVGMRRNIVAFEHGSGASFKAFTDMDADAWITWPDWTARNPDVIEAVSLSEDRAIWRDLNVAIAPDADPEAQAFLDFLVTDEAQALMETEGWTR</sequence>
<dbReference type="InterPro" id="IPR005669">
    <property type="entry name" value="Thiosulph/SO4-bd"/>
</dbReference>
<reference evidence="5 6" key="1">
    <citation type="journal article" date="2023" name="Commun. Biol.">
        <title>Reorganization of the ancestral sex-determining regions during the evolution of trioecy in Pleodorina starrii.</title>
        <authorList>
            <person name="Takahashi K."/>
            <person name="Suzuki S."/>
            <person name="Kawai-Toyooka H."/>
            <person name="Yamamoto K."/>
            <person name="Hamaji T."/>
            <person name="Ootsuki R."/>
            <person name="Yamaguchi H."/>
            <person name="Kawachi M."/>
            <person name="Higashiyama T."/>
            <person name="Nozaki H."/>
        </authorList>
    </citation>
    <scope>NUCLEOTIDE SEQUENCE [LARGE SCALE GENOMIC DNA]</scope>
    <source>
        <strain evidence="5 6">NIES-4479</strain>
    </source>
</reference>
<dbReference type="PANTHER" id="PTHR30368:SF2">
    <property type="entry name" value="SULFATE-BINDING PROTEIN"/>
    <property type="match status" value="1"/>
</dbReference>
<evidence type="ECO:0000256" key="4">
    <source>
        <dbReference type="ARBA" id="ARBA00022764"/>
    </source>
</evidence>
<dbReference type="SUPFAM" id="SSF53850">
    <property type="entry name" value="Periplasmic binding protein-like II"/>
    <property type="match status" value="1"/>
</dbReference>
<dbReference type="PANTHER" id="PTHR30368">
    <property type="entry name" value="SULFATE-BINDING PROTEIN"/>
    <property type="match status" value="1"/>
</dbReference>
<dbReference type="Proteomes" id="UP001165080">
    <property type="component" value="Unassembled WGS sequence"/>
</dbReference>
<dbReference type="GO" id="GO:1902358">
    <property type="term" value="P:sulfate transmembrane transport"/>
    <property type="evidence" value="ECO:0007669"/>
    <property type="project" value="InterPro"/>
</dbReference>
<accession>A0A9W6FB22</accession>
<comment type="caution">
    <text evidence="5">The sequence shown here is derived from an EMBL/GenBank/DDBJ whole genome shotgun (WGS) entry which is preliminary data.</text>
</comment>
<keyword evidence="4" id="KW-0574">Periplasm</keyword>
<dbReference type="EMBL" id="BRXU01000079">
    <property type="protein sequence ID" value="GLC62969.1"/>
    <property type="molecule type" value="Genomic_DNA"/>
</dbReference>
<dbReference type="Gene3D" id="3.40.190.10">
    <property type="entry name" value="Periplasmic binding protein-like II"/>
    <property type="match status" value="2"/>
</dbReference>
<evidence type="ECO:0000256" key="2">
    <source>
        <dbReference type="ARBA" id="ARBA00022448"/>
    </source>
</evidence>
<keyword evidence="3" id="KW-0732">Signal</keyword>
<protein>
    <submittedName>
        <fullName evidence="5">Uncharacterized protein</fullName>
    </submittedName>
</protein>
<dbReference type="GO" id="GO:0140104">
    <property type="term" value="F:molecular carrier activity"/>
    <property type="evidence" value="ECO:0007669"/>
    <property type="project" value="InterPro"/>
</dbReference>
<evidence type="ECO:0000256" key="3">
    <source>
        <dbReference type="ARBA" id="ARBA00022729"/>
    </source>
</evidence>
<dbReference type="Pfam" id="PF13531">
    <property type="entry name" value="SBP_bac_11"/>
    <property type="match status" value="1"/>
</dbReference>
<evidence type="ECO:0000313" key="6">
    <source>
        <dbReference type="Proteomes" id="UP001165080"/>
    </source>
</evidence>
<organism evidence="5 6">
    <name type="scientific">Pleodorina starrii</name>
    <dbReference type="NCBI Taxonomy" id="330485"/>
    <lineage>
        <taxon>Eukaryota</taxon>
        <taxon>Viridiplantae</taxon>
        <taxon>Chlorophyta</taxon>
        <taxon>core chlorophytes</taxon>
        <taxon>Chlorophyceae</taxon>
        <taxon>CS clade</taxon>
        <taxon>Chlamydomonadales</taxon>
        <taxon>Volvocaceae</taxon>
        <taxon>Pleodorina</taxon>
    </lineage>
</organism>
<keyword evidence="6" id="KW-1185">Reference proteome</keyword>
<evidence type="ECO:0000256" key="1">
    <source>
        <dbReference type="ARBA" id="ARBA00004418"/>
    </source>
</evidence>
<proteinExistence type="predicted"/>
<dbReference type="AlphaFoldDB" id="A0A9W6FB22"/>
<keyword evidence="2" id="KW-0813">Transport</keyword>
<gene>
    <name evidence="5" type="primary">PLESTB004117</name>
    <name evidence="5" type="ORF">PLESTB_001966200</name>
</gene>